<name>A0A6A5BJ88_NAEFO</name>
<dbReference type="AlphaFoldDB" id="A0A6A5BJ88"/>
<dbReference type="OMA" id="WNIDARA"/>
<feature type="compositionally biased region" description="Low complexity" evidence="1">
    <location>
        <begin position="362"/>
        <end position="379"/>
    </location>
</feature>
<evidence type="ECO:0008006" key="5">
    <source>
        <dbReference type="Google" id="ProtNLM"/>
    </source>
</evidence>
<keyword evidence="2" id="KW-0472">Membrane</keyword>
<keyword evidence="4" id="KW-1185">Reference proteome</keyword>
<dbReference type="RefSeq" id="XP_044562686.1">
    <property type="nucleotide sequence ID" value="XM_044706583.1"/>
</dbReference>
<dbReference type="VEuPathDB" id="AmoebaDB:NfTy_022030"/>
<comment type="caution">
    <text evidence="3">The sequence shown here is derived from an EMBL/GenBank/DDBJ whole genome shotgun (WGS) entry which is preliminary data.</text>
</comment>
<sequence>MSERVITPDGHFVNVTSIDYFFPSYLNGLSLANSLFFLFCYSIFFVCFGIMLFIILSKRKTTLKENPKILFILVAIFVGIQCGTLCVRIVFDSWNIDARARKEENPQFLFSVVYFFALKAVGALATLLSTINYIFVFVILFHVQLVFWRSAHLLGSLSSKIYHKIKVITSVLLGIFAFLSLMAILTATAGHLLNETAILSSSSLAVILYSCFAVLCCSFLFNIALILMSGAFILKGIHKNSTYFMSFSSWFSFRTSNPFLVTFALMFGLILCVCCQLVSTALVSVAGSNRASSLKILWHFLSSAAVLIFATLSLLLFHPMFVQTERTLSEVHPLETACSKEVNEDEIITKKENVESSSLARSCCSPQSPSPLLGSSTQV</sequence>
<gene>
    <name evidence="3" type="ORF">FDP41_003295</name>
</gene>
<accession>A0A6A5BJ88</accession>
<feature type="region of interest" description="Disordered" evidence="1">
    <location>
        <begin position="359"/>
        <end position="379"/>
    </location>
</feature>
<dbReference type="VEuPathDB" id="AmoebaDB:NF0039950"/>
<dbReference type="VEuPathDB" id="AmoebaDB:FDP41_003295"/>
<feature type="transmembrane region" description="Helical" evidence="2">
    <location>
        <begin position="258"/>
        <end position="284"/>
    </location>
</feature>
<dbReference type="EMBL" id="VFQX01000033">
    <property type="protein sequence ID" value="KAF0977973.1"/>
    <property type="molecule type" value="Genomic_DNA"/>
</dbReference>
<keyword evidence="2" id="KW-0812">Transmembrane</keyword>
<feature type="transmembrane region" description="Helical" evidence="2">
    <location>
        <begin position="165"/>
        <end position="187"/>
    </location>
</feature>
<evidence type="ECO:0000313" key="4">
    <source>
        <dbReference type="Proteomes" id="UP000444721"/>
    </source>
</evidence>
<proteinExistence type="predicted"/>
<feature type="transmembrane region" description="Helical" evidence="2">
    <location>
        <begin position="207"/>
        <end position="237"/>
    </location>
</feature>
<keyword evidence="2" id="KW-1133">Transmembrane helix</keyword>
<organism evidence="3 4">
    <name type="scientific">Naegleria fowleri</name>
    <name type="common">Brain eating amoeba</name>
    <dbReference type="NCBI Taxonomy" id="5763"/>
    <lineage>
        <taxon>Eukaryota</taxon>
        <taxon>Discoba</taxon>
        <taxon>Heterolobosea</taxon>
        <taxon>Tetramitia</taxon>
        <taxon>Eutetramitia</taxon>
        <taxon>Vahlkampfiidae</taxon>
        <taxon>Naegleria</taxon>
    </lineage>
</organism>
<feature type="transmembrane region" description="Helical" evidence="2">
    <location>
        <begin position="35"/>
        <end position="57"/>
    </location>
</feature>
<feature type="transmembrane region" description="Helical" evidence="2">
    <location>
        <begin position="69"/>
        <end position="91"/>
    </location>
</feature>
<evidence type="ECO:0000313" key="3">
    <source>
        <dbReference type="EMBL" id="KAF0977973.1"/>
    </source>
</evidence>
<dbReference type="GeneID" id="68110513"/>
<dbReference type="VEuPathDB" id="AmoebaDB:NF0039940"/>
<evidence type="ECO:0000256" key="1">
    <source>
        <dbReference type="SAM" id="MobiDB-lite"/>
    </source>
</evidence>
<evidence type="ECO:0000256" key="2">
    <source>
        <dbReference type="SAM" id="Phobius"/>
    </source>
</evidence>
<protein>
    <recommendedName>
        <fullName evidence="5">G-protein coupled receptors family 1 profile domain-containing protein</fullName>
    </recommendedName>
</protein>
<dbReference type="Proteomes" id="UP000444721">
    <property type="component" value="Unassembled WGS sequence"/>
</dbReference>
<dbReference type="OrthoDB" id="10372177at2759"/>
<feature type="transmembrane region" description="Helical" evidence="2">
    <location>
        <begin position="296"/>
        <end position="317"/>
    </location>
</feature>
<reference evidence="3 4" key="1">
    <citation type="journal article" date="2019" name="Sci. Rep.">
        <title>Nanopore sequencing improves the draft genome of the human pathogenic amoeba Naegleria fowleri.</title>
        <authorList>
            <person name="Liechti N."/>
            <person name="Schurch N."/>
            <person name="Bruggmann R."/>
            <person name="Wittwer M."/>
        </authorList>
    </citation>
    <scope>NUCLEOTIDE SEQUENCE [LARGE SCALE GENOMIC DNA]</scope>
    <source>
        <strain evidence="3 4">ATCC 30894</strain>
    </source>
</reference>
<feature type="transmembrane region" description="Helical" evidence="2">
    <location>
        <begin position="111"/>
        <end position="144"/>
    </location>
</feature>